<evidence type="ECO:0000256" key="1">
    <source>
        <dbReference type="ARBA" id="ARBA00007050"/>
    </source>
</evidence>
<dbReference type="GO" id="GO:0051301">
    <property type="term" value="P:cell division"/>
    <property type="evidence" value="ECO:0007669"/>
    <property type="project" value="UniProtKB-UniRule"/>
</dbReference>
<dbReference type="EMBL" id="BTSX01000003">
    <property type="protein sequence ID" value="GMS91538.1"/>
    <property type="molecule type" value="Genomic_DNA"/>
</dbReference>
<feature type="coiled-coil region" evidence="11">
    <location>
        <begin position="471"/>
        <end position="582"/>
    </location>
</feature>
<keyword evidence="3 10" id="KW-0132">Cell division</keyword>
<name>A0AAV5TBS0_9BILA</name>
<dbReference type="InterPro" id="IPR038273">
    <property type="entry name" value="Ndc80_sf"/>
</dbReference>
<feature type="region of interest" description="Disordered" evidence="12">
    <location>
        <begin position="1"/>
        <end position="68"/>
    </location>
</feature>
<accession>A0AAV5TBS0</accession>
<feature type="compositionally biased region" description="Basic and acidic residues" evidence="12">
    <location>
        <begin position="9"/>
        <end position="22"/>
    </location>
</feature>
<feature type="coiled-coil region" evidence="11">
    <location>
        <begin position="273"/>
        <end position="403"/>
    </location>
</feature>
<feature type="non-terminal residue" evidence="14">
    <location>
        <position position="1"/>
    </location>
</feature>
<evidence type="ECO:0000256" key="10">
    <source>
        <dbReference type="RuleBase" id="RU368072"/>
    </source>
</evidence>
<keyword evidence="5 10" id="KW-0995">Kinetochore</keyword>
<evidence type="ECO:0000256" key="8">
    <source>
        <dbReference type="ARBA" id="ARBA00023306"/>
    </source>
</evidence>
<comment type="function">
    <text evidence="10">Acts as a component of the essential kinetochore-associated NDC80 complex, which is required for chromosome segregation and spindle checkpoint activity.</text>
</comment>
<keyword evidence="9 10" id="KW-0137">Centromere</keyword>
<dbReference type="Proteomes" id="UP001432027">
    <property type="component" value="Unassembled WGS sequence"/>
</dbReference>
<keyword evidence="6 11" id="KW-0175">Coiled coil</keyword>
<dbReference type="PANTHER" id="PTHR10643">
    <property type="entry name" value="KINETOCHORE PROTEIN NDC80"/>
    <property type="match status" value="1"/>
</dbReference>
<reference evidence="14" key="1">
    <citation type="submission" date="2023-10" db="EMBL/GenBank/DDBJ databases">
        <title>Genome assembly of Pristionchus species.</title>
        <authorList>
            <person name="Yoshida K."/>
            <person name="Sommer R.J."/>
        </authorList>
    </citation>
    <scope>NUCLEOTIDE SEQUENCE</scope>
    <source>
        <strain evidence="14">RS0144</strain>
    </source>
</reference>
<dbReference type="InterPro" id="IPR005550">
    <property type="entry name" value="Kinetochore_Ndc80"/>
</dbReference>
<keyword evidence="7 10" id="KW-0539">Nucleus</keyword>
<keyword evidence="8 10" id="KW-0131">Cell cycle</keyword>
<evidence type="ECO:0000256" key="12">
    <source>
        <dbReference type="SAM" id="MobiDB-lite"/>
    </source>
</evidence>
<feature type="compositionally biased region" description="Basic and acidic residues" evidence="12">
    <location>
        <begin position="31"/>
        <end position="42"/>
    </location>
</feature>
<comment type="similarity">
    <text evidence="1 10">Belongs to the NDC80/HEC1 family.</text>
</comment>
<protein>
    <recommendedName>
        <fullName evidence="10">Kinetochore protein NDC80</fullName>
    </recommendedName>
</protein>
<keyword evidence="15" id="KW-1185">Reference proteome</keyword>
<evidence type="ECO:0000256" key="11">
    <source>
        <dbReference type="SAM" id="Coils"/>
    </source>
</evidence>
<keyword evidence="2 10" id="KW-0158">Chromosome</keyword>
<comment type="subunit">
    <text evidence="10">Component of the NDC80 complex.</text>
</comment>
<comment type="caution">
    <text evidence="14">The sequence shown here is derived from an EMBL/GenBank/DDBJ whole genome shotgun (WGS) entry which is preliminary data.</text>
</comment>
<dbReference type="Pfam" id="PF03801">
    <property type="entry name" value="Ndc80_HEC"/>
    <property type="match status" value="1"/>
</dbReference>
<organism evidence="14 15">
    <name type="scientific">Pristionchus entomophagus</name>
    <dbReference type="NCBI Taxonomy" id="358040"/>
    <lineage>
        <taxon>Eukaryota</taxon>
        <taxon>Metazoa</taxon>
        <taxon>Ecdysozoa</taxon>
        <taxon>Nematoda</taxon>
        <taxon>Chromadorea</taxon>
        <taxon>Rhabditida</taxon>
        <taxon>Rhabditina</taxon>
        <taxon>Diplogasteromorpha</taxon>
        <taxon>Diplogasteroidea</taxon>
        <taxon>Neodiplogasteridae</taxon>
        <taxon>Pristionchus</taxon>
    </lineage>
</organism>
<proteinExistence type="inferred from homology"/>
<evidence type="ECO:0000313" key="15">
    <source>
        <dbReference type="Proteomes" id="UP001432027"/>
    </source>
</evidence>
<dbReference type="GO" id="GO:0005634">
    <property type="term" value="C:nucleus"/>
    <property type="evidence" value="ECO:0007669"/>
    <property type="project" value="UniProtKB-SubCell"/>
</dbReference>
<feature type="domain" description="Kinetochore protein Ndc80 CH" evidence="13">
    <location>
        <begin position="72"/>
        <end position="200"/>
    </location>
</feature>
<sequence>FSICGKLGGMDHKTKAQFREPHTPGSKMRATFREPKTPESKTPRGGHMGRFSMGPSSNAPRNSFAPTSSSAAMRRSSSVFGASLHAGAAFKDKRDLSKTKQQMITKIFNFCNGEVSFEDVRQPTRRTFMAMFEYIYAAIHDNYIPPKTVEEQNDEIIRIFKNLGYPVTIKKSTLQSLGAPNSWPHLLGALTWLTELINFYGNISCEEILNNTEAQATALRYLSDAAIAKKFFEVKRDHLPDSEKAALVQEIINAQMPKFKSHYEGYLDINSRMEESRLRYQQLAEEVAALEQEKQTDRCPLLQEEIKAIDADIQNLEQFLADAEATEATLRNSSEDVRRQNEELDTKIADINATIKAKQRQIEEQTQRTGLDSAAIRELAMEKESLIEQIKEMTNELEKYSKFRYNIAPKANSAFLQVQSKYRRLVQRVYDVRATYLSDAATPLIDSIPTDVNSLSQSLASDVRKLFFTTKTQLEAQLKELEKTMRSLAVDERLLHDDDARVEKENRAEAIAMEKEERARVMEREEWERESNLKEREMQAAEVEKDTILGSQKEMSNLKQEIHEAELDLDEARSACMRKKSEFDAKLETRVFAQIELHENVIQPRRKFIEDEVRTLEKFNEERAKKK</sequence>
<evidence type="ECO:0000256" key="9">
    <source>
        <dbReference type="ARBA" id="ARBA00023328"/>
    </source>
</evidence>
<evidence type="ECO:0000256" key="5">
    <source>
        <dbReference type="ARBA" id="ARBA00022838"/>
    </source>
</evidence>
<evidence type="ECO:0000256" key="2">
    <source>
        <dbReference type="ARBA" id="ARBA00022454"/>
    </source>
</evidence>
<evidence type="ECO:0000259" key="13">
    <source>
        <dbReference type="Pfam" id="PF03801"/>
    </source>
</evidence>
<dbReference type="GO" id="GO:0031262">
    <property type="term" value="C:Ndc80 complex"/>
    <property type="evidence" value="ECO:0007669"/>
    <property type="project" value="UniProtKB-UniRule"/>
</dbReference>
<dbReference type="InterPro" id="IPR055260">
    <property type="entry name" value="Ndc80_CH"/>
</dbReference>
<keyword evidence="4 10" id="KW-0498">Mitosis</keyword>
<dbReference type="Gene3D" id="1.10.418.30">
    <property type="entry name" value="Ncd80 complex, Ncd80 subunit"/>
    <property type="match status" value="1"/>
</dbReference>
<comment type="subcellular location">
    <subcellularLocation>
        <location evidence="10">Chromosome</location>
        <location evidence="10">Centromere</location>
        <location evidence="10">Kinetochore</location>
    </subcellularLocation>
    <subcellularLocation>
        <location evidence="10">Nucleus</location>
    </subcellularLocation>
</comment>
<evidence type="ECO:0000313" key="14">
    <source>
        <dbReference type="EMBL" id="GMS91538.1"/>
    </source>
</evidence>
<evidence type="ECO:0000256" key="7">
    <source>
        <dbReference type="ARBA" id="ARBA00023242"/>
    </source>
</evidence>
<dbReference type="GO" id="GO:0051315">
    <property type="term" value="P:attachment of mitotic spindle microtubules to kinetochore"/>
    <property type="evidence" value="ECO:0007669"/>
    <property type="project" value="UniProtKB-UniRule"/>
</dbReference>
<dbReference type="PANTHER" id="PTHR10643:SF2">
    <property type="entry name" value="KINETOCHORE PROTEIN NDC80 HOMOLOG"/>
    <property type="match status" value="1"/>
</dbReference>
<feature type="compositionally biased region" description="Polar residues" evidence="12">
    <location>
        <begin position="54"/>
        <end position="67"/>
    </location>
</feature>
<dbReference type="AlphaFoldDB" id="A0AAV5TBS0"/>
<evidence type="ECO:0000256" key="3">
    <source>
        <dbReference type="ARBA" id="ARBA00022618"/>
    </source>
</evidence>
<evidence type="ECO:0000256" key="4">
    <source>
        <dbReference type="ARBA" id="ARBA00022776"/>
    </source>
</evidence>
<evidence type="ECO:0000256" key="6">
    <source>
        <dbReference type="ARBA" id="ARBA00023054"/>
    </source>
</evidence>
<gene>
    <name evidence="14" type="ORF">PENTCL1PPCAC_13713</name>
</gene>